<dbReference type="FunFam" id="3.30.230.70:FF:000003">
    <property type="entry name" value="Ribonuclease PH"/>
    <property type="match status" value="1"/>
</dbReference>
<comment type="similarity">
    <text evidence="1 6">Belongs to the RNase PH family.</text>
</comment>
<evidence type="ECO:0000256" key="4">
    <source>
        <dbReference type="ARBA" id="ARBA00022694"/>
    </source>
</evidence>
<evidence type="ECO:0000256" key="5">
    <source>
        <dbReference type="ARBA" id="ARBA00022884"/>
    </source>
</evidence>
<dbReference type="SUPFAM" id="SSF55666">
    <property type="entry name" value="Ribonuclease PH domain 2-like"/>
    <property type="match status" value="1"/>
</dbReference>
<dbReference type="PANTHER" id="PTHR11953">
    <property type="entry name" value="EXOSOME COMPLEX COMPONENT"/>
    <property type="match status" value="1"/>
</dbReference>
<feature type="binding site" evidence="6">
    <location>
        <position position="84"/>
    </location>
    <ligand>
        <name>phosphate</name>
        <dbReference type="ChEBI" id="CHEBI:43474"/>
        <note>substrate</note>
    </ligand>
</feature>
<dbReference type="CDD" id="cd11362">
    <property type="entry name" value="RNase_PH_bact"/>
    <property type="match status" value="1"/>
</dbReference>
<dbReference type="InterPro" id="IPR050080">
    <property type="entry name" value="RNase_PH"/>
</dbReference>
<dbReference type="GO" id="GO:0031125">
    <property type="term" value="P:rRNA 3'-end processing"/>
    <property type="evidence" value="ECO:0007669"/>
    <property type="project" value="UniProtKB-ARBA"/>
</dbReference>
<dbReference type="Pfam" id="PF03725">
    <property type="entry name" value="RNase_PH_C"/>
    <property type="match status" value="1"/>
</dbReference>
<dbReference type="InterPro" id="IPR015847">
    <property type="entry name" value="ExoRNase_PH_dom2"/>
</dbReference>
<evidence type="ECO:0000259" key="8">
    <source>
        <dbReference type="Pfam" id="PF03725"/>
    </source>
</evidence>
<dbReference type="GO" id="GO:0009022">
    <property type="term" value="F:tRNA nucleotidyltransferase activity"/>
    <property type="evidence" value="ECO:0007669"/>
    <property type="project" value="UniProtKB-UniRule"/>
</dbReference>
<evidence type="ECO:0000259" key="7">
    <source>
        <dbReference type="Pfam" id="PF01138"/>
    </source>
</evidence>
<keyword evidence="3 6" id="KW-0820">tRNA-binding</keyword>
<accession>A0A2N7Q5L1</accession>
<comment type="caution">
    <text evidence="10">The sequence shown here is derived from an EMBL/GenBank/DDBJ whole genome shotgun (WGS) entry which is preliminary data.</text>
</comment>
<dbReference type="HAMAP" id="MF_00564">
    <property type="entry name" value="RNase_PH"/>
    <property type="match status" value="1"/>
</dbReference>
<dbReference type="InterPro" id="IPR020568">
    <property type="entry name" value="Ribosomal_Su5_D2-typ_SF"/>
</dbReference>
<dbReference type="EMBL" id="PNJD01000475">
    <property type="protein sequence ID" value="PMP93372.1"/>
    <property type="molecule type" value="Genomic_DNA"/>
</dbReference>
<dbReference type="Pfam" id="PF01138">
    <property type="entry name" value="RNase_PH"/>
    <property type="match status" value="1"/>
</dbReference>
<evidence type="ECO:0000313" key="9">
    <source>
        <dbReference type="EMBL" id="PMP69217.1"/>
    </source>
</evidence>
<evidence type="ECO:0000313" key="11">
    <source>
        <dbReference type="Proteomes" id="UP000235460"/>
    </source>
</evidence>
<evidence type="ECO:0000313" key="12">
    <source>
        <dbReference type="Proteomes" id="UP000235619"/>
    </source>
</evidence>
<name>A0A2N7Q5L1_9BACT</name>
<comment type="subunit">
    <text evidence="6">Homohexameric ring arranged as a trimer of dimers.</text>
</comment>
<keyword evidence="6" id="KW-0548">Nucleotidyltransferase</keyword>
<dbReference type="SUPFAM" id="SSF54211">
    <property type="entry name" value="Ribosomal protein S5 domain 2-like"/>
    <property type="match status" value="1"/>
</dbReference>
<dbReference type="InterPro" id="IPR027408">
    <property type="entry name" value="PNPase/RNase_PH_dom_sf"/>
</dbReference>
<dbReference type="Proteomes" id="UP000235619">
    <property type="component" value="Unassembled WGS sequence"/>
</dbReference>
<evidence type="ECO:0000256" key="2">
    <source>
        <dbReference type="ARBA" id="ARBA00022552"/>
    </source>
</evidence>
<proteinExistence type="inferred from homology"/>
<dbReference type="EC" id="2.7.7.56" evidence="6"/>
<dbReference type="GO" id="GO:0008033">
    <property type="term" value="P:tRNA processing"/>
    <property type="evidence" value="ECO:0007669"/>
    <property type="project" value="UniProtKB-UniRule"/>
</dbReference>
<evidence type="ECO:0000256" key="1">
    <source>
        <dbReference type="ARBA" id="ARBA00006678"/>
    </source>
</evidence>
<protein>
    <recommendedName>
        <fullName evidence="6">Ribonuclease PH</fullName>
        <shortName evidence="6">RNase PH</shortName>
        <ecNumber evidence="6">2.7.7.56</ecNumber>
    </recommendedName>
    <alternativeName>
        <fullName evidence="6">tRNA nucleotidyltransferase</fullName>
    </alternativeName>
</protein>
<dbReference type="InterPro" id="IPR036345">
    <property type="entry name" value="ExoRNase_PH_dom2_sf"/>
</dbReference>
<dbReference type="InterPro" id="IPR002381">
    <property type="entry name" value="RNase_PH_bac-type"/>
</dbReference>
<dbReference type="PANTHER" id="PTHR11953:SF0">
    <property type="entry name" value="EXOSOME COMPLEX COMPONENT RRP41"/>
    <property type="match status" value="1"/>
</dbReference>
<keyword evidence="6" id="KW-0808">Transferase</keyword>
<sequence length="238" mass="26500">MRSDGRAYDELRPVNFILDFLKNPLSSVLVEFGNTKVLCTVSLDEKVPPFLKGTGTGWITAEYAFIPGATIERTPRETMGRKGRSMEIQRLIGRTLRGIVDLTKLGERTLWIDCEVLNADGGTRSASVTGAFVALKLAVKRLLEKSILSEDPILEYLAGISVGKIGGEYYLDLNFEEDLIAEVDANFFMTESGKIIEIQATAEKKPFSWDDLSIMKDLAYKGILELIKKQKEVLKDGK</sequence>
<reference evidence="11 12" key="1">
    <citation type="submission" date="2018-01" db="EMBL/GenBank/DDBJ databases">
        <title>Metagenomic assembled genomes from two thermal pools in the Uzon Caldera, Kamchatka, Russia.</title>
        <authorList>
            <person name="Wilkins L."/>
            <person name="Ettinger C."/>
        </authorList>
    </citation>
    <scope>NUCLEOTIDE SEQUENCE [LARGE SCALE GENOMIC DNA]</scope>
    <source>
        <strain evidence="10">ARK-04</strain>
        <strain evidence="9">ZAV-08</strain>
    </source>
</reference>
<dbReference type="GO" id="GO:0016075">
    <property type="term" value="P:rRNA catabolic process"/>
    <property type="evidence" value="ECO:0007669"/>
    <property type="project" value="UniProtKB-UniRule"/>
</dbReference>
<keyword evidence="5" id="KW-0694">RNA-binding</keyword>
<dbReference type="GO" id="GO:0000175">
    <property type="term" value="F:3'-5'-RNA exonuclease activity"/>
    <property type="evidence" value="ECO:0007669"/>
    <property type="project" value="UniProtKB-UniRule"/>
</dbReference>
<dbReference type="GO" id="GO:0000049">
    <property type="term" value="F:tRNA binding"/>
    <property type="evidence" value="ECO:0007669"/>
    <property type="project" value="UniProtKB-UniRule"/>
</dbReference>
<evidence type="ECO:0000256" key="6">
    <source>
        <dbReference type="HAMAP-Rule" id="MF_00564"/>
    </source>
</evidence>
<organism evidence="10 12">
    <name type="scientific">Thermodesulfobacterium geofontis</name>
    <dbReference type="NCBI Taxonomy" id="1295609"/>
    <lineage>
        <taxon>Bacteria</taxon>
        <taxon>Pseudomonadati</taxon>
        <taxon>Thermodesulfobacteriota</taxon>
        <taxon>Thermodesulfobacteria</taxon>
        <taxon>Thermodesulfobacteriales</taxon>
        <taxon>Thermodesulfobacteriaceae</taxon>
        <taxon>Thermodesulfobacterium</taxon>
    </lineage>
</organism>
<dbReference type="AlphaFoldDB" id="A0A2N7Q5L1"/>
<dbReference type="InterPro" id="IPR001247">
    <property type="entry name" value="ExoRNase_PH_dom1"/>
</dbReference>
<feature type="domain" description="Exoribonuclease phosphorolytic" evidence="8">
    <location>
        <begin position="157"/>
        <end position="221"/>
    </location>
</feature>
<keyword evidence="4 6" id="KW-0819">tRNA processing</keyword>
<comment type="catalytic activity">
    <reaction evidence="6">
        <text>tRNA(n+1) + phosphate = tRNA(n) + a ribonucleoside 5'-diphosphate</text>
        <dbReference type="Rhea" id="RHEA:10628"/>
        <dbReference type="Rhea" id="RHEA-COMP:17343"/>
        <dbReference type="Rhea" id="RHEA-COMP:17344"/>
        <dbReference type="ChEBI" id="CHEBI:43474"/>
        <dbReference type="ChEBI" id="CHEBI:57930"/>
        <dbReference type="ChEBI" id="CHEBI:173114"/>
        <dbReference type="EC" id="2.7.7.56"/>
    </reaction>
</comment>
<keyword evidence="2 6" id="KW-0698">rRNA processing</keyword>
<dbReference type="NCBIfam" id="TIGR01966">
    <property type="entry name" value="RNasePH"/>
    <property type="match status" value="1"/>
</dbReference>
<gene>
    <name evidence="6 10" type="primary">rph</name>
    <name evidence="10" type="ORF">C0169_07870</name>
    <name evidence="9" type="ORF">C0190_00230</name>
</gene>
<feature type="binding site" evidence="6">
    <location>
        <begin position="122"/>
        <end position="124"/>
    </location>
    <ligand>
        <name>phosphate</name>
        <dbReference type="ChEBI" id="CHEBI:43474"/>
        <note>substrate</note>
    </ligand>
</feature>
<dbReference type="Gene3D" id="3.30.230.70">
    <property type="entry name" value="GHMP Kinase, N-terminal domain"/>
    <property type="match status" value="1"/>
</dbReference>
<feature type="domain" description="Exoribonuclease phosphorolytic" evidence="7">
    <location>
        <begin position="10"/>
        <end position="138"/>
    </location>
</feature>
<evidence type="ECO:0000313" key="10">
    <source>
        <dbReference type="EMBL" id="PMP93372.1"/>
    </source>
</evidence>
<evidence type="ECO:0000256" key="3">
    <source>
        <dbReference type="ARBA" id="ARBA00022555"/>
    </source>
</evidence>
<dbReference type="Proteomes" id="UP000235460">
    <property type="component" value="Unassembled WGS sequence"/>
</dbReference>
<dbReference type="EMBL" id="PNIK01000002">
    <property type="protein sequence ID" value="PMP69217.1"/>
    <property type="molecule type" value="Genomic_DNA"/>
</dbReference>
<comment type="function">
    <text evidence="6">Phosphorolytic 3'-5' exoribonuclease that plays an important role in tRNA 3'-end maturation. Removes nucleotide residues following the 3'-CCA terminus of tRNAs; can also add nucleotides to the ends of RNA molecules by using nucleoside diphosphates as substrates, but this may not be physiologically important. Probably plays a role in initiation of 16S rRNA degradation (leading to ribosome degradation) during starvation.</text>
</comment>